<reference evidence="2" key="2">
    <citation type="submission" date="2015-01" db="EMBL/GenBank/DDBJ databases">
        <title>Evolutionary Origins and Diversification of the Mycorrhizal Mutualists.</title>
        <authorList>
            <consortium name="DOE Joint Genome Institute"/>
            <consortium name="Mycorrhizal Genomics Consortium"/>
            <person name="Kohler A."/>
            <person name="Kuo A."/>
            <person name="Nagy L.G."/>
            <person name="Floudas D."/>
            <person name="Copeland A."/>
            <person name="Barry K.W."/>
            <person name="Cichocki N."/>
            <person name="Veneault-Fourrey C."/>
            <person name="LaButti K."/>
            <person name="Lindquist E.A."/>
            <person name="Lipzen A."/>
            <person name="Lundell T."/>
            <person name="Morin E."/>
            <person name="Murat C."/>
            <person name="Riley R."/>
            <person name="Ohm R."/>
            <person name="Sun H."/>
            <person name="Tunlid A."/>
            <person name="Henrissat B."/>
            <person name="Grigoriev I.V."/>
            <person name="Hibbett D.S."/>
            <person name="Martin F."/>
        </authorList>
    </citation>
    <scope>NUCLEOTIDE SEQUENCE [LARGE SCALE GENOMIC DNA]</scope>
    <source>
        <strain evidence="2">441</strain>
    </source>
</reference>
<accession>A0A0C9YQT5</accession>
<reference evidence="1 2" key="1">
    <citation type="submission" date="2014-04" db="EMBL/GenBank/DDBJ databases">
        <authorList>
            <consortium name="DOE Joint Genome Institute"/>
            <person name="Kuo A."/>
            <person name="Kohler A."/>
            <person name="Costa M.D."/>
            <person name="Nagy L.G."/>
            <person name="Floudas D."/>
            <person name="Copeland A."/>
            <person name="Barry K.W."/>
            <person name="Cichocki N."/>
            <person name="Veneault-Fourrey C."/>
            <person name="LaButti K."/>
            <person name="Lindquist E.A."/>
            <person name="Lipzen A."/>
            <person name="Lundell T."/>
            <person name="Morin E."/>
            <person name="Murat C."/>
            <person name="Sun H."/>
            <person name="Tunlid A."/>
            <person name="Henrissat B."/>
            <person name="Grigoriev I.V."/>
            <person name="Hibbett D.S."/>
            <person name="Martin F."/>
            <person name="Nordberg H.P."/>
            <person name="Cantor M.N."/>
            <person name="Hua S.X."/>
        </authorList>
    </citation>
    <scope>NUCLEOTIDE SEQUENCE [LARGE SCALE GENOMIC DNA]</scope>
    <source>
        <strain evidence="1 2">441</strain>
    </source>
</reference>
<dbReference type="HOGENOM" id="CLU_1587166_0_0_1"/>
<gene>
    <name evidence="1" type="ORF">PISMIDRAFT_276442</name>
</gene>
<dbReference type="AlphaFoldDB" id="A0A0C9YQT5"/>
<keyword evidence="2" id="KW-1185">Reference proteome</keyword>
<evidence type="ECO:0000313" key="2">
    <source>
        <dbReference type="Proteomes" id="UP000054018"/>
    </source>
</evidence>
<sequence length="202" mass="23207">MNVLRHSQLRSILESWDPWYLGEAVYVHESLNPGHWLICEQFIDELAESEGAKAPRPATQVPHTIADWLGRNSAELQEAIRSMCSWYHRSSLTIAYLSDVSGTASLANSGRLKFRCGTSNTSVQVVPVSIVRHLWAWTTHDQDCWASWEWAWWEHGPEDRQRARDVSCVRQDRGIVRSNIGQLCPGPGRHRTIGRTKCHMYW</sequence>
<organism evidence="1 2">
    <name type="scientific">Pisolithus microcarpus 441</name>
    <dbReference type="NCBI Taxonomy" id="765257"/>
    <lineage>
        <taxon>Eukaryota</taxon>
        <taxon>Fungi</taxon>
        <taxon>Dikarya</taxon>
        <taxon>Basidiomycota</taxon>
        <taxon>Agaricomycotina</taxon>
        <taxon>Agaricomycetes</taxon>
        <taxon>Agaricomycetidae</taxon>
        <taxon>Boletales</taxon>
        <taxon>Sclerodermatineae</taxon>
        <taxon>Pisolithaceae</taxon>
        <taxon>Pisolithus</taxon>
    </lineage>
</organism>
<name>A0A0C9YQT5_9AGAM</name>
<dbReference type="EMBL" id="KN833865">
    <property type="protein sequence ID" value="KIK16179.1"/>
    <property type="molecule type" value="Genomic_DNA"/>
</dbReference>
<proteinExistence type="predicted"/>
<evidence type="ECO:0000313" key="1">
    <source>
        <dbReference type="EMBL" id="KIK16179.1"/>
    </source>
</evidence>
<protein>
    <submittedName>
        <fullName evidence="1">Uncharacterized protein</fullName>
    </submittedName>
</protein>
<dbReference type="Proteomes" id="UP000054018">
    <property type="component" value="Unassembled WGS sequence"/>
</dbReference>